<comment type="caution">
    <text evidence="1">The sequence shown here is derived from an EMBL/GenBank/DDBJ whole genome shotgun (WGS) entry which is preliminary data.</text>
</comment>
<proteinExistence type="predicted"/>
<protein>
    <recommendedName>
        <fullName evidence="3">Knr4/Smi1-like domain-containing protein</fullName>
    </recommendedName>
</protein>
<accession>A0A062UBB0</accession>
<evidence type="ECO:0000313" key="1">
    <source>
        <dbReference type="EMBL" id="KCZ53430.1"/>
    </source>
</evidence>
<sequence length="153" mass="17745">MIPERITKSMEQQIVDHPEWHYRVFDDRRKKIVANFDAIGIPSDSELMEFCLIWNPSMVLPAADVYIELRPPGESDFVLMWEWGQELGLSPDFVPLTSFEGEGGIIWSRRDGCVYDAAWSEFQSLNEGKLAPRWGSYYELIEYCLFGNQAEVE</sequence>
<keyword evidence="2" id="KW-1185">Reference proteome</keyword>
<organism evidence="1 2">
    <name type="scientific">Hyphomonas beringensis</name>
    <dbReference type="NCBI Taxonomy" id="1280946"/>
    <lineage>
        <taxon>Bacteria</taxon>
        <taxon>Pseudomonadati</taxon>
        <taxon>Pseudomonadota</taxon>
        <taxon>Alphaproteobacteria</taxon>
        <taxon>Hyphomonadales</taxon>
        <taxon>Hyphomonadaceae</taxon>
        <taxon>Hyphomonas</taxon>
    </lineage>
</organism>
<evidence type="ECO:0008006" key="3">
    <source>
        <dbReference type="Google" id="ProtNLM"/>
    </source>
</evidence>
<reference evidence="1 2" key="1">
    <citation type="journal article" date="2014" name="Antonie Van Leeuwenhoek">
        <title>Hyphomonas beringensis sp. nov. and Hyphomonas chukchiensis sp. nov., isolated from surface seawater of the Bering Sea and Chukchi Sea.</title>
        <authorList>
            <person name="Li C."/>
            <person name="Lai Q."/>
            <person name="Li G."/>
            <person name="Dong C."/>
            <person name="Wang J."/>
            <person name="Liao Y."/>
            <person name="Shao Z."/>
        </authorList>
    </citation>
    <scope>NUCLEOTIDE SEQUENCE [LARGE SCALE GENOMIC DNA]</scope>
    <source>
        <strain evidence="1 2">25B14_1</strain>
    </source>
</reference>
<dbReference type="AlphaFoldDB" id="A0A062UBB0"/>
<dbReference type="EMBL" id="AWFF01000053">
    <property type="protein sequence ID" value="KCZ53430.1"/>
    <property type="molecule type" value="Genomic_DNA"/>
</dbReference>
<dbReference type="PATRIC" id="fig|1280946.3.peg.2588"/>
<gene>
    <name evidence="1" type="ORF">HY29_17155</name>
</gene>
<evidence type="ECO:0000313" key="2">
    <source>
        <dbReference type="Proteomes" id="UP000027037"/>
    </source>
</evidence>
<name>A0A062UBB0_9PROT</name>
<dbReference type="Proteomes" id="UP000027037">
    <property type="component" value="Unassembled WGS sequence"/>
</dbReference>